<evidence type="ECO:0000256" key="8">
    <source>
        <dbReference type="ARBA" id="ARBA00022597"/>
    </source>
</evidence>
<feature type="coiled-coil region" evidence="17">
    <location>
        <begin position="29"/>
        <end position="56"/>
    </location>
</feature>
<sequence length="104" mass="11612">MSKEEISMTGFEIVSFAGEARSKLLEALNAAKEGNYEQAEGLVKDAEESLNEAHKSQTNMLANEAKGEEVELGFIMVHAQDHLMTALLLKDLMVHMIELYKSRK</sequence>
<comment type="subunit">
    <text evidence="3">Homotrimer.</text>
</comment>
<dbReference type="CDD" id="cd00215">
    <property type="entry name" value="PTS_IIA_lac"/>
    <property type="match status" value="1"/>
</dbReference>
<evidence type="ECO:0000256" key="3">
    <source>
        <dbReference type="ARBA" id="ARBA00011233"/>
    </source>
</evidence>
<gene>
    <name evidence="18" type="ORF">ACFQ4A_11965</name>
</gene>
<dbReference type="Gene3D" id="1.20.58.80">
    <property type="entry name" value="Phosphotransferase system, lactose/cellobiose-type IIA subunit"/>
    <property type="match status" value="1"/>
</dbReference>
<evidence type="ECO:0000256" key="4">
    <source>
        <dbReference type="ARBA" id="ARBA00014322"/>
    </source>
</evidence>
<reference evidence="19" key="1">
    <citation type="journal article" date="2019" name="Int. J. Syst. Evol. Microbiol.">
        <title>The Global Catalogue of Microorganisms (GCM) 10K type strain sequencing project: providing services to taxonomists for standard genome sequencing and annotation.</title>
        <authorList>
            <consortium name="The Broad Institute Genomics Platform"/>
            <consortium name="The Broad Institute Genome Sequencing Center for Infectious Disease"/>
            <person name="Wu L."/>
            <person name="Ma J."/>
        </authorList>
    </citation>
    <scope>NUCLEOTIDE SEQUENCE [LARGE SCALE GENOMIC DNA]</scope>
    <source>
        <strain evidence="19">CCUG 54822</strain>
    </source>
</reference>
<protein>
    <recommendedName>
        <fullName evidence="4">PTS system lactose-specific EIIA component</fullName>
    </recommendedName>
    <alternativeName>
        <fullName evidence="13">EIIA-Lac</fullName>
    </alternativeName>
    <alternativeName>
        <fullName evidence="15">EIII-Lac</fullName>
    </alternativeName>
    <alternativeName>
        <fullName evidence="14">Lactose-specific phosphotransferase enzyme IIA component</fullName>
    </alternativeName>
</protein>
<dbReference type="Pfam" id="PF02255">
    <property type="entry name" value="PTS_IIA"/>
    <property type="match status" value="1"/>
</dbReference>
<accession>A0ABW3ZX84</accession>
<evidence type="ECO:0000256" key="9">
    <source>
        <dbReference type="ARBA" id="ARBA00022679"/>
    </source>
</evidence>
<dbReference type="InterPro" id="IPR036542">
    <property type="entry name" value="PTS_IIA_lac/cel_sf"/>
</dbReference>
<evidence type="ECO:0000256" key="14">
    <source>
        <dbReference type="ARBA" id="ARBA00031467"/>
    </source>
</evidence>
<evidence type="ECO:0000256" key="15">
    <source>
        <dbReference type="ARBA" id="ARBA00032708"/>
    </source>
</evidence>
<organism evidence="18 19">
    <name type="scientific">Lentibacillus salinarum</name>
    <dbReference type="NCBI Taxonomy" id="446820"/>
    <lineage>
        <taxon>Bacteria</taxon>
        <taxon>Bacillati</taxon>
        <taxon>Bacillota</taxon>
        <taxon>Bacilli</taxon>
        <taxon>Bacillales</taxon>
        <taxon>Bacillaceae</taxon>
        <taxon>Lentibacillus</taxon>
    </lineage>
</organism>
<evidence type="ECO:0000256" key="1">
    <source>
        <dbReference type="ARBA" id="ARBA00001946"/>
    </source>
</evidence>
<comment type="cofactor">
    <cofactor evidence="1">
        <name>Mg(2+)</name>
        <dbReference type="ChEBI" id="CHEBI:18420"/>
    </cofactor>
</comment>
<dbReference type="InterPro" id="IPR003188">
    <property type="entry name" value="PTS_IIA_lac/cel"/>
</dbReference>
<keyword evidence="12" id="KW-0460">Magnesium</keyword>
<keyword evidence="5" id="KW-0813">Transport</keyword>
<evidence type="ECO:0000256" key="12">
    <source>
        <dbReference type="ARBA" id="ARBA00022842"/>
    </source>
</evidence>
<dbReference type="Proteomes" id="UP001597178">
    <property type="component" value="Unassembled WGS sequence"/>
</dbReference>
<keyword evidence="9" id="KW-0808">Transferase</keyword>
<name>A0ABW3ZX84_9BACI</name>
<keyword evidence="17" id="KW-0175">Coiled coil</keyword>
<dbReference type="NCBIfam" id="TIGR00823">
    <property type="entry name" value="EIIA-LAC"/>
    <property type="match status" value="1"/>
</dbReference>
<evidence type="ECO:0000256" key="6">
    <source>
        <dbReference type="ARBA" id="ARBA00022490"/>
    </source>
</evidence>
<evidence type="ECO:0000256" key="5">
    <source>
        <dbReference type="ARBA" id="ARBA00022448"/>
    </source>
</evidence>
<evidence type="ECO:0000256" key="17">
    <source>
        <dbReference type="SAM" id="Coils"/>
    </source>
</evidence>
<evidence type="ECO:0000256" key="16">
    <source>
        <dbReference type="PROSITE-ProRule" id="PRU00418"/>
    </source>
</evidence>
<keyword evidence="6" id="KW-0963">Cytoplasm</keyword>
<evidence type="ECO:0000256" key="2">
    <source>
        <dbReference type="ARBA" id="ARBA00004496"/>
    </source>
</evidence>
<dbReference type="PANTHER" id="PTHR34382">
    <property type="entry name" value="PTS SYSTEM N,N'-DIACETYLCHITOBIOSE-SPECIFIC EIIA COMPONENT"/>
    <property type="match status" value="1"/>
</dbReference>
<evidence type="ECO:0000256" key="10">
    <source>
        <dbReference type="ARBA" id="ARBA00022683"/>
    </source>
</evidence>
<keyword evidence="19" id="KW-1185">Reference proteome</keyword>
<comment type="subcellular location">
    <subcellularLocation>
        <location evidence="2">Cytoplasm</location>
    </subcellularLocation>
</comment>
<evidence type="ECO:0000313" key="18">
    <source>
        <dbReference type="EMBL" id="MFD1362372.1"/>
    </source>
</evidence>
<evidence type="ECO:0000256" key="7">
    <source>
        <dbReference type="ARBA" id="ARBA00022553"/>
    </source>
</evidence>
<proteinExistence type="predicted"/>
<dbReference type="SUPFAM" id="SSF46973">
    <property type="entry name" value="Enzyme IIa from lactose specific PTS, IIa-lac"/>
    <property type="match status" value="1"/>
</dbReference>
<evidence type="ECO:0000256" key="11">
    <source>
        <dbReference type="ARBA" id="ARBA00022723"/>
    </source>
</evidence>
<dbReference type="EMBL" id="JBHTNH010000025">
    <property type="protein sequence ID" value="MFD1362372.1"/>
    <property type="molecule type" value="Genomic_DNA"/>
</dbReference>
<dbReference type="RefSeq" id="WP_382400893.1">
    <property type="nucleotide sequence ID" value="NZ_JBHTNH010000025.1"/>
</dbReference>
<keyword evidence="7" id="KW-0597">Phosphoprotein</keyword>
<keyword evidence="10" id="KW-0598">Phosphotransferase system</keyword>
<feature type="modified residue" description="Phosphohistidine; by HPr" evidence="16">
    <location>
        <position position="78"/>
    </location>
</feature>
<dbReference type="PIRSF" id="PIRSF000699">
    <property type="entry name" value="PTS_IILac_III"/>
    <property type="match status" value="1"/>
</dbReference>
<comment type="caution">
    <text evidence="18">The sequence shown here is derived from an EMBL/GenBank/DDBJ whole genome shotgun (WGS) entry which is preliminary data.</text>
</comment>
<dbReference type="PROSITE" id="PS51095">
    <property type="entry name" value="PTS_EIIA_TYPE_3"/>
    <property type="match status" value="1"/>
</dbReference>
<keyword evidence="11" id="KW-0479">Metal-binding</keyword>
<evidence type="ECO:0000256" key="13">
    <source>
        <dbReference type="ARBA" id="ARBA00030293"/>
    </source>
</evidence>
<dbReference type="PANTHER" id="PTHR34382:SF9">
    <property type="entry name" value="PHOSPHOTRANSFERASE SYSTEM SUGAR-SPECIFIC EII COMPONENT"/>
    <property type="match status" value="1"/>
</dbReference>
<keyword evidence="8" id="KW-0762">Sugar transport</keyword>
<evidence type="ECO:0000313" key="19">
    <source>
        <dbReference type="Proteomes" id="UP001597178"/>
    </source>
</evidence>